<feature type="region of interest" description="Disordered" evidence="1">
    <location>
        <begin position="121"/>
        <end position="151"/>
    </location>
</feature>
<dbReference type="RefSeq" id="WP_146658724.1">
    <property type="nucleotide sequence ID" value="NZ_CP019791.1"/>
</dbReference>
<keyword evidence="2" id="KW-0282">Flagellum</keyword>
<dbReference type="KEGG" id="alus:STSP2_00036"/>
<proteinExistence type="predicted"/>
<feature type="compositionally biased region" description="Basic and acidic residues" evidence="1">
    <location>
        <begin position="121"/>
        <end position="135"/>
    </location>
</feature>
<keyword evidence="2" id="KW-0966">Cell projection</keyword>
<evidence type="ECO:0000313" key="3">
    <source>
        <dbReference type="Proteomes" id="UP000189674"/>
    </source>
</evidence>
<keyword evidence="2" id="KW-0969">Cilium</keyword>
<gene>
    <name evidence="2" type="ORF">STSP2_00036</name>
</gene>
<accession>A0A1U9NGM2</accession>
<dbReference type="Gene3D" id="1.10.287.1700">
    <property type="match status" value="1"/>
</dbReference>
<evidence type="ECO:0000313" key="2">
    <source>
        <dbReference type="EMBL" id="AQT66898.1"/>
    </source>
</evidence>
<protein>
    <submittedName>
        <fullName evidence="2">Flagellar export protein FliJ</fullName>
    </submittedName>
</protein>
<dbReference type="AlphaFoldDB" id="A0A1U9NGM2"/>
<dbReference type="InterPro" id="IPR053716">
    <property type="entry name" value="Flag_assembly_chemotaxis_eff"/>
</dbReference>
<dbReference type="EMBL" id="CP019791">
    <property type="protein sequence ID" value="AQT66898.1"/>
    <property type="molecule type" value="Genomic_DNA"/>
</dbReference>
<dbReference type="Proteomes" id="UP000189674">
    <property type="component" value="Chromosome"/>
</dbReference>
<name>A0A1U9NGM2_9BACT</name>
<reference evidence="3" key="1">
    <citation type="submission" date="2017-02" db="EMBL/GenBank/DDBJ databases">
        <title>Comparative genomics and description of representatives of a novel lineage of planctomycetes thriving in anoxic sediments.</title>
        <authorList>
            <person name="Spring S."/>
            <person name="Bunk B."/>
            <person name="Sproer C."/>
        </authorList>
    </citation>
    <scope>NUCLEOTIDE SEQUENCE [LARGE SCALE GENOMIC DNA]</scope>
    <source>
        <strain evidence="3">ST-NAGAB-D1</strain>
    </source>
</reference>
<dbReference type="STRING" id="1936003.STSP2_00036"/>
<organism evidence="2 3">
    <name type="scientific">Anaerohalosphaera lusitana</name>
    <dbReference type="NCBI Taxonomy" id="1936003"/>
    <lineage>
        <taxon>Bacteria</taxon>
        <taxon>Pseudomonadati</taxon>
        <taxon>Planctomycetota</taxon>
        <taxon>Phycisphaerae</taxon>
        <taxon>Sedimentisphaerales</taxon>
        <taxon>Anaerohalosphaeraceae</taxon>
        <taxon>Anaerohalosphaera</taxon>
    </lineage>
</organism>
<sequence>MARFVWRLDKVLNAKGKLEQAKEAEIHAVAAEIVRVDRQIGSIRSKLRVMGGKLGELGGAERLQKQQMYLSHAQYSEQEITQLGHKRGELEKIRQEKTAELAEIRRSIKVLEKLREKAKQEWTEEQEKIEQKETDDLNNTRSARRLAGEAV</sequence>
<evidence type="ECO:0000256" key="1">
    <source>
        <dbReference type="SAM" id="MobiDB-lite"/>
    </source>
</evidence>
<keyword evidence="3" id="KW-1185">Reference proteome</keyword>